<dbReference type="Pfam" id="PF01725">
    <property type="entry name" value="Ham1p_like"/>
    <property type="match status" value="1"/>
</dbReference>
<evidence type="ECO:0000256" key="11">
    <source>
        <dbReference type="RuleBase" id="RU003781"/>
    </source>
</evidence>
<proteinExistence type="inferred from homology"/>
<accession>J7LI07</accession>
<evidence type="ECO:0000256" key="2">
    <source>
        <dbReference type="ARBA" id="ARBA00011738"/>
    </source>
</evidence>
<keyword evidence="3 10" id="KW-0479">Metal-binding</keyword>
<comment type="subunit">
    <text evidence="2 10">Homodimer.</text>
</comment>
<evidence type="ECO:0000256" key="3">
    <source>
        <dbReference type="ARBA" id="ARBA00022723"/>
    </source>
</evidence>
<dbReference type="HOGENOM" id="CLU_082080_0_1_11"/>
<dbReference type="GO" id="GO:0009117">
    <property type="term" value="P:nucleotide metabolic process"/>
    <property type="evidence" value="ECO:0007669"/>
    <property type="project" value="UniProtKB-KW"/>
</dbReference>
<dbReference type="Gene3D" id="3.90.950.10">
    <property type="match status" value="1"/>
</dbReference>
<feature type="binding site" evidence="10">
    <location>
        <begin position="157"/>
        <end position="160"/>
    </location>
    <ligand>
        <name>substrate</name>
    </ligand>
</feature>
<dbReference type="EC" id="3.6.1.66" evidence="10"/>
<dbReference type="CDD" id="cd00515">
    <property type="entry name" value="HAM1"/>
    <property type="match status" value="1"/>
</dbReference>
<organism evidence="12 13">
    <name type="scientific">Nocardiopsis alba (strain ATCC BAA-2165 / BE74)</name>
    <dbReference type="NCBI Taxonomy" id="1205910"/>
    <lineage>
        <taxon>Bacteria</taxon>
        <taxon>Bacillati</taxon>
        <taxon>Actinomycetota</taxon>
        <taxon>Actinomycetes</taxon>
        <taxon>Streptosporangiales</taxon>
        <taxon>Nocardiopsidaceae</taxon>
        <taxon>Nocardiopsis</taxon>
    </lineage>
</organism>
<dbReference type="GO" id="GO:0009146">
    <property type="term" value="P:purine nucleoside triphosphate catabolic process"/>
    <property type="evidence" value="ECO:0007669"/>
    <property type="project" value="UniProtKB-UniRule"/>
</dbReference>
<dbReference type="KEGG" id="nal:B005_3254"/>
<keyword evidence="4 10" id="KW-0547">Nucleotide-binding</keyword>
<dbReference type="RefSeq" id="WP_014912992.1">
    <property type="nucleotide sequence ID" value="NC_018524.1"/>
</dbReference>
<dbReference type="GO" id="GO:0036220">
    <property type="term" value="F:ITP diphosphatase activity"/>
    <property type="evidence" value="ECO:0007669"/>
    <property type="project" value="UniProtKB-UniRule"/>
</dbReference>
<keyword evidence="7 10" id="KW-0546">Nucleotide metabolism</keyword>
<comment type="caution">
    <text evidence="10">Lacks conserved residue(s) required for the propagation of feature annotation.</text>
</comment>
<dbReference type="GO" id="GO:0005829">
    <property type="term" value="C:cytosol"/>
    <property type="evidence" value="ECO:0007669"/>
    <property type="project" value="TreeGrafter"/>
</dbReference>
<sequence length="201" mass="21521">MKLVLATRNAKKVPEMRAILADAGVTAEVLALDSFPDAPEVPETEATFVGNARLKARAIAAHTGLPAVADDSGLSVDELRGMPGVLSARWAGRFGEGDQDRANLDLVLDQLADTPDERRGAEFVCAAVLVMPDGTERETEGVLRGSLVRERRGENGFGYDPVFVPEGEERTTSELSPEEKNAISHRGIAFRAVARELAALV</sequence>
<name>J7LI07_NOCAA</name>
<keyword evidence="6 10" id="KW-0460">Magnesium</keyword>
<dbReference type="NCBIfam" id="TIGR00042">
    <property type="entry name" value="RdgB/HAM1 family non-canonical purine NTP pyrophosphatase"/>
    <property type="match status" value="1"/>
</dbReference>
<reference evidence="12 13" key="1">
    <citation type="journal article" date="2012" name="J. Bacteriol.">
        <title>Whole-Genome Sequence of Nocardiopsis alba Strain ATCC BAA-2165, Associated with Honeybees.</title>
        <authorList>
            <person name="Qiao J."/>
            <person name="Chen L."/>
            <person name="Li Y."/>
            <person name="Wang J."/>
            <person name="Zhang W."/>
            <person name="Chen S."/>
        </authorList>
    </citation>
    <scope>NUCLEOTIDE SEQUENCE [LARGE SCALE GENOMIC DNA]</scope>
    <source>
        <strain evidence="13">ATCC BAA-2165 / BE74</strain>
    </source>
</reference>
<dbReference type="AlphaFoldDB" id="J7LI07"/>
<dbReference type="PANTHER" id="PTHR11067:SF9">
    <property type="entry name" value="INOSINE TRIPHOSPHATE PYROPHOSPHATASE"/>
    <property type="match status" value="1"/>
</dbReference>
<evidence type="ECO:0000313" key="12">
    <source>
        <dbReference type="EMBL" id="AFR10539.1"/>
    </source>
</evidence>
<feature type="binding site" evidence="10">
    <location>
        <position position="180"/>
    </location>
    <ligand>
        <name>substrate</name>
    </ligand>
</feature>
<feature type="binding site" evidence="10">
    <location>
        <position position="72"/>
    </location>
    <ligand>
        <name>substrate</name>
    </ligand>
</feature>
<evidence type="ECO:0000256" key="7">
    <source>
        <dbReference type="ARBA" id="ARBA00023080"/>
    </source>
</evidence>
<reference evidence="13" key="2">
    <citation type="submission" date="2012-08" db="EMBL/GenBank/DDBJ databases">
        <title>Whole-genome sequence of Nocardiopsis alba strain ATCC BAA-2165 associated with honeybees.</title>
        <authorList>
            <person name="Qiao J."/>
            <person name="Chen L."/>
            <person name="Li Y."/>
            <person name="Wang J."/>
            <person name="Zhang W."/>
            <person name="Chen S."/>
        </authorList>
    </citation>
    <scope>NUCLEOTIDE SEQUENCE [LARGE SCALE GENOMIC DNA]</scope>
    <source>
        <strain evidence="13">ATCC BAA-2165 / BE74</strain>
    </source>
</reference>
<dbReference type="GO" id="GO:0046872">
    <property type="term" value="F:metal ion binding"/>
    <property type="evidence" value="ECO:0007669"/>
    <property type="project" value="UniProtKB-KW"/>
</dbReference>
<dbReference type="eggNOG" id="COG0127">
    <property type="taxonomic scope" value="Bacteria"/>
</dbReference>
<dbReference type="GO" id="GO:0000166">
    <property type="term" value="F:nucleotide binding"/>
    <property type="evidence" value="ECO:0007669"/>
    <property type="project" value="UniProtKB-KW"/>
</dbReference>
<evidence type="ECO:0000256" key="5">
    <source>
        <dbReference type="ARBA" id="ARBA00022801"/>
    </source>
</evidence>
<evidence type="ECO:0000256" key="1">
    <source>
        <dbReference type="ARBA" id="ARBA00008023"/>
    </source>
</evidence>
<dbReference type="InterPro" id="IPR029001">
    <property type="entry name" value="ITPase-like_fam"/>
</dbReference>
<dbReference type="PATRIC" id="fig|1205910.3.peg.3073"/>
<dbReference type="GO" id="GO:0017111">
    <property type="term" value="F:ribonucleoside triphosphate phosphatase activity"/>
    <property type="evidence" value="ECO:0007669"/>
    <property type="project" value="InterPro"/>
</dbReference>
<evidence type="ECO:0000256" key="4">
    <source>
        <dbReference type="ARBA" id="ARBA00022741"/>
    </source>
</evidence>
<dbReference type="STRING" id="1205910.B005_3254"/>
<evidence type="ECO:0000256" key="6">
    <source>
        <dbReference type="ARBA" id="ARBA00022842"/>
    </source>
</evidence>
<dbReference type="Proteomes" id="UP000003779">
    <property type="component" value="Chromosome"/>
</dbReference>
<comment type="catalytic activity">
    <reaction evidence="9 10">
        <text>XTP + H2O = XMP + diphosphate + H(+)</text>
        <dbReference type="Rhea" id="RHEA:28610"/>
        <dbReference type="ChEBI" id="CHEBI:15377"/>
        <dbReference type="ChEBI" id="CHEBI:15378"/>
        <dbReference type="ChEBI" id="CHEBI:33019"/>
        <dbReference type="ChEBI" id="CHEBI:57464"/>
        <dbReference type="ChEBI" id="CHEBI:61314"/>
        <dbReference type="EC" id="3.6.1.66"/>
    </reaction>
</comment>
<feature type="binding site" evidence="10">
    <location>
        <begin position="185"/>
        <end position="186"/>
    </location>
    <ligand>
        <name>substrate</name>
    </ligand>
</feature>
<dbReference type="InterPro" id="IPR002637">
    <property type="entry name" value="RdgB/HAM1"/>
</dbReference>
<dbReference type="HAMAP" id="MF_01405">
    <property type="entry name" value="Non_canon_purine_NTPase"/>
    <property type="match status" value="1"/>
</dbReference>
<comment type="catalytic activity">
    <reaction evidence="10">
        <text>ITP + H2O = IMP + diphosphate + H(+)</text>
        <dbReference type="Rhea" id="RHEA:29399"/>
        <dbReference type="ChEBI" id="CHEBI:15377"/>
        <dbReference type="ChEBI" id="CHEBI:15378"/>
        <dbReference type="ChEBI" id="CHEBI:33019"/>
        <dbReference type="ChEBI" id="CHEBI:58053"/>
        <dbReference type="ChEBI" id="CHEBI:61402"/>
        <dbReference type="EC" id="3.6.1.66"/>
    </reaction>
</comment>
<comment type="similarity">
    <text evidence="1 10 11">Belongs to the HAM1 NTPase family.</text>
</comment>
<evidence type="ECO:0000313" key="13">
    <source>
        <dbReference type="Proteomes" id="UP000003779"/>
    </source>
</evidence>
<feature type="binding site" evidence="10">
    <location>
        <begin position="7"/>
        <end position="12"/>
    </location>
    <ligand>
        <name>substrate</name>
    </ligand>
</feature>
<dbReference type="OrthoDB" id="9807456at2"/>
<dbReference type="GO" id="GO:0035870">
    <property type="term" value="F:dITP diphosphatase activity"/>
    <property type="evidence" value="ECO:0007669"/>
    <property type="project" value="UniProtKB-UniRule"/>
</dbReference>
<keyword evidence="5 10" id="KW-0378">Hydrolase</keyword>
<evidence type="ECO:0000256" key="8">
    <source>
        <dbReference type="ARBA" id="ARBA00051875"/>
    </source>
</evidence>
<dbReference type="SUPFAM" id="SSF52972">
    <property type="entry name" value="ITPase-like"/>
    <property type="match status" value="1"/>
</dbReference>
<comment type="cofactor">
    <cofactor evidence="10">
        <name>Mg(2+)</name>
        <dbReference type="ChEBI" id="CHEBI:18420"/>
    </cofactor>
    <text evidence="10">Binds 1 Mg(2+) ion per subunit.</text>
</comment>
<dbReference type="InterPro" id="IPR020922">
    <property type="entry name" value="dITP/XTP_pyrophosphatase"/>
</dbReference>
<comment type="catalytic activity">
    <reaction evidence="8 10">
        <text>dITP + H2O = dIMP + diphosphate + H(+)</text>
        <dbReference type="Rhea" id="RHEA:28342"/>
        <dbReference type="ChEBI" id="CHEBI:15377"/>
        <dbReference type="ChEBI" id="CHEBI:15378"/>
        <dbReference type="ChEBI" id="CHEBI:33019"/>
        <dbReference type="ChEBI" id="CHEBI:61194"/>
        <dbReference type="ChEBI" id="CHEBI:61382"/>
        <dbReference type="EC" id="3.6.1.66"/>
    </reaction>
</comment>
<evidence type="ECO:0000256" key="9">
    <source>
        <dbReference type="ARBA" id="ARBA00052017"/>
    </source>
</evidence>
<dbReference type="PANTHER" id="PTHR11067">
    <property type="entry name" value="INOSINE TRIPHOSPHATE PYROPHOSPHATASE/HAM1 PROTEIN"/>
    <property type="match status" value="1"/>
</dbReference>
<dbReference type="FunFam" id="3.90.950.10:FF:000001">
    <property type="entry name" value="dITP/XTP pyrophosphatase"/>
    <property type="match status" value="1"/>
</dbReference>
<feature type="active site" description="Proton acceptor" evidence="10">
    <location>
        <position position="71"/>
    </location>
</feature>
<feature type="binding site" evidence="10">
    <location>
        <position position="71"/>
    </location>
    <ligand>
        <name>Mg(2+)</name>
        <dbReference type="ChEBI" id="CHEBI:18420"/>
    </ligand>
</feature>
<protein>
    <recommendedName>
        <fullName evidence="10">dITP/XTP pyrophosphatase</fullName>
        <ecNumber evidence="10">3.6.1.66</ecNumber>
    </recommendedName>
    <alternativeName>
        <fullName evidence="10">Non-canonical purine NTP pyrophosphatase</fullName>
    </alternativeName>
    <alternativeName>
        <fullName evidence="10">Non-standard purine NTP pyrophosphatase</fullName>
    </alternativeName>
    <alternativeName>
        <fullName evidence="10">Nucleoside-triphosphate diphosphatase</fullName>
    </alternativeName>
    <alternativeName>
        <fullName evidence="10">Nucleoside-triphosphate pyrophosphatase</fullName>
        <shortName evidence="10">NTPase</shortName>
    </alternativeName>
</protein>
<comment type="function">
    <text evidence="10">Pyrophosphatase that catalyzes the hydrolysis of nucleoside triphosphates to their monophosphate derivatives, with a high preference for the non-canonical purine nucleotides XTP (xanthosine triphosphate), dITP (deoxyinosine triphosphate) and ITP. Seems to function as a house-cleaning enzyme that removes non-canonical purine nucleotides from the nucleotide pool, thus preventing their incorporation into DNA/RNA and avoiding chromosomal lesions.</text>
</comment>
<dbReference type="GO" id="GO:0036222">
    <property type="term" value="F:XTP diphosphatase activity"/>
    <property type="evidence" value="ECO:0007669"/>
    <property type="project" value="UniProtKB-UniRule"/>
</dbReference>
<dbReference type="EMBL" id="CP003788">
    <property type="protein sequence ID" value="AFR10539.1"/>
    <property type="molecule type" value="Genomic_DNA"/>
</dbReference>
<gene>
    <name evidence="12" type="primary">rdgB</name>
    <name evidence="12" type="ordered locus">B005_3254</name>
</gene>
<evidence type="ECO:0000256" key="10">
    <source>
        <dbReference type="HAMAP-Rule" id="MF_01405"/>
    </source>
</evidence>